<dbReference type="InterPro" id="IPR055170">
    <property type="entry name" value="GFO_IDH_MocA-like_dom"/>
</dbReference>
<comment type="caution">
    <text evidence="3">The sequence shown here is derived from an EMBL/GenBank/DDBJ whole genome shotgun (WGS) entry which is preliminary data.</text>
</comment>
<reference evidence="3 4" key="1">
    <citation type="submission" date="2021-03" db="EMBL/GenBank/DDBJ databases">
        <title>Genomic Encyclopedia of Type Strains, Phase IV (KMG-IV): sequencing the most valuable type-strain genomes for metagenomic binning, comparative biology and taxonomic classification.</title>
        <authorList>
            <person name="Goeker M."/>
        </authorList>
    </citation>
    <scope>NUCLEOTIDE SEQUENCE [LARGE SCALE GENOMIC DNA]</scope>
    <source>
        <strain evidence="3 4">DSM 26048</strain>
    </source>
</reference>
<dbReference type="InterPro" id="IPR051450">
    <property type="entry name" value="Gfo/Idh/MocA_Oxidoreductases"/>
</dbReference>
<feature type="domain" description="GFO/IDH/MocA-like oxidoreductase" evidence="2">
    <location>
        <begin position="131"/>
        <end position="294"/>
    </location>
</feature>
<protein>
    <submittedName>
        <fullName evidence="3">Dehydrogenase</fullName>
    </submittedName>
</protein>
<name>A0ABS4J5D4_9BACL</name>
<dbReference type="SUPFAM" id="SSF51735">
    <property type="entry name" value="NAD(P)-binding Rossmann-fold domains"/>
    <property type="match status" value="1"/>
</dbReference>
<dbReference type="Pfam" id="PF22725">
    <property type="entry name" value="GFO_IDH_MocA_C3"/>
    <property type="match status" value="1"/>
</dbReference>
<evidence type="ECO:0000313" key="4">
    <source>
        <dbReference type="Proteomes" id="UP001519287"/>
    </source>
</evidence>
<keyword evidence="4" id="KW-1185">Reference proteome</keyword>
<dbReference type="InterPro" id="IPR000683">
    <property type="entry name" value="Gfo/Idh/MocA-like_OxRdtase_N"/>
</dbReference>
<dbReference type="EMBL" id="JAGGLB010000026">
    <property type="protein sequence ID" value="MBP1994495.1"/>
    <property type="molecule type" value="Genomic_DNA"/>
</dbReference>
<organism evidence="3 4">
    <name type="scientific">Paenibacillus eucommiae</name>
    <dbReference type="NCBI Taxonomy" id="1355755"/>
    <lineage>
        <taxon>Bacteria</taxon>
        <taxon>Bacillati</taxon>
        <taxon>Bacillota</taxon>
        <taxon>Bacilli</taxon>
        <taxon>Bacillales</taxon>
        <taxon>Paenibacillaceae</taxon>
        <taxon>Paenibacillus</taxon>
    </lineage>
</organism>
<dbReference type="Pfam" id="PF01408">
    <property type="entry name" value="GFO_IDH_MocA"/>
    <property type="match status" value="1"/>
</dbReference>
<dbReference type="Proteomes" id="UP001519287">
    <property type="component" value="Unassembled WGS sequence"/>
</dbReference>
<dbReference type="Gene3D" id="3.40.50.720">
    <property type="entry name" value="NAD(P)-binding Rossmann-like Domain"/>
    <property type="match status" value="1"/>
</dbReference>
<dbReference type="PANTHER" id="PTHR43377:SF2">
    <property type="entry name" value="BINDING ROSSMANN FOLD OXIDOREDUCTASE, PUTATIVE (AFU_ORTHOLOGUE AFUA_4G00560)-RELATED"/>
    <property type="match status" value="1"/>
</dbReference>
<dbReference type="InterPro" id="IPR036291">
    <property type="entry name" value="NAD(P)-bd_dom_sf"/>
</dbReference>
<dbReference type="SUPFAM" id="SSF55347">
    <property type="entry name" value="Glyceraldehyde-3-phosphate dehydrogenase-like, C-terminal domain"/>
    <property type="match status" value="1"/>
</dbReference>
<evidence type="ECO:0000313" key="3">
    <source>
        <dbReference type="EMBL" id="MBP1994495.1"/>
    </source>
</evidence>
<evidence type="ECO:0000259" key="1">
    <source>
        <dbReference type="Pfam" id="PF01408"/>
    </source>
</evidence>
<dbReference type="RefSeq" id="WP_209976342.1">
    <property type="nucleotide sequence ID" value="NZ_JAGGLB010000026.1"/>
</dbReference>
<proteinExistence type="predicted"/>
<gene>
    <name evidence="3" type="ORF">J2Z66_006134</name>
</gene>
<evidence type="ECO:0000259" key="2">
    <source>
        <dbReference type="Pfam" id="PF22725"/>
    </source>
</evidence>
<dbReference type="Gene3D" id="3.30.360.10">
    <property type="entry name" value="Dihydrodipicolinate Reductase, domain 2"/>
    <property type="match status" value="1"/>
</dbReference>
<dbReference type="PANTHER" id="PTHR43377">
    <property type="entry name" value="BILIVERDIN REDUCTASE A"/>
    <property type="match status" value="1"/>
</dbReference>
<sequence length="393" mass="44098">MNIAVIGYGNRGRCISDILLKLNRDIRLTAINDTNLDTVQAALQERSLTPNLYENVDEMLDKEQLDGVIIGTRCSLHTEMAIKVLQRRIPLVLEKPVATNMEDLLALKQAYESSGTEVAVPFSLRLSNLGRAAKRILDSGRLGAIEHVQVINNVSYGNVYFQGWYRDENETGGLFLQKATHDFDMINFMLGLQPTQLCAMKAKQVFKGNKPAKLKCGNCEEQYSCPESATLHRLRGEPAHHDMCCFAVDTGNEDSGSAIIEYESGMHAVYSQNFYVRKKAGARTFRFLGVEGTMEFDYFTSQIKVFMHHEDHVEIHDISSSGDEHGGGDVILCENFIEMMQGGRSKTPLDAGLISVLMCLKAKEASITNTYQEIKWLAKQDGYSYKLQEERDN</sequence>
<feature type="domain" description="Gfo/Idh/MocA-like oxidoreductase N-terminal" evidence="1">
    <location>
        <begin position="1"/>
        <end position="120"/>
    </location>
</feature>
<accession>A0ABS4J5D4</accession>